<organism evidence="4">
    <name type="scientific">Schistosoma curassoni</name>
    <dbReference type="NCBI Taxonomy" id="6186"/>
    <lineage>
        <taxon>Eukaryota</taxon>
        <taxon>Metazoa</taxon>
        <taxon>Spiralia</taxon>
        <taxon>Lophotrochozoa</taxon>
        <taxon>Platyhelminthes</taxon>
        <taxon>Trematoda</taxon>
        <taxon>Digenea</taxon>
        <taxon>Strigeidida</taxon>
        <taxon>Schistosomatoidea</taxon>
        <taxon>Schistosomatidae</taxon>
        <taxon>Schistosoma</taxon>
    </lineage>
</organism>
<dbReference type="WBParaSite" id="SCUD_0002146801-mRNA-1">
    <property type="protein sequence ID" value="SCUD_0002146801-mRNA-1"/>
    <property type="gene ID" value="SCUD_0002146801"/>
</dbReference>
<feature type="region of interest" description="Disordered" evidence="1">
    <location>
        <begin position="64"/>
        <end position="101"/>
    </location>
</feature>
<reference evidence="2 3" key="2">
    <citation type="submission" date="2018-11" db="EMBL/GenBank/DDBJ databases">
        <authorList>
            <consortium name="Pathogen Informatics"/>
        </authorList>
    </citation>
    <scope>NUCLEOTIDE SEQUENCE [LARGE SCALE GENOMIC DNA]</scope>
    <source>
        <strain evidence="2">Dakar</strain>
        <strain evidence="3">Dakar, Senegal</strain>
    </source>
</reference>
<evidence type="ECO:0000313" key="3">
    <source>
        <dbReference type="Proteomes" id="UP000279833"/>
    </source>
</evidence>
<dbReference type="Proteomes" id="UP000279833">
    <property type="component" value="Unassembled WGS sequence"/>
</dbReference>
<evidence type="ECO:0000256" key="1">
    <source>
        <dbReference type="SAM" id="MobiDB-lite"/>
    </source>
</evidence>
<gene>
    <name evidence="2" type="ORF">SCUD_LOCUS21465</name>
</gene>
<feature type="compositionally biased region" description="Polar residues" evidence="1">
    <location>
        <begin position="64"/>
        <end position="76"/>
    </location>
</feature>
<keyword evidence="3" id="KW-1185">Reference proteome</keyword>
<reference evidence="4" key="1">
    <citation type="submission" date="2016-06" db="UniProtKB">
        <authorList>
            <consortium name="WormBaseParasite"/>
        </authorList>
    </citation>
    <scope>IDENTIFICATION</scope>
</reference>
<feature type="compositionally biased region" description="Low complexity" evidence="1">
    <location>
        <begin position="77"/>
        <end position="91"/>
    </location>
</feature>
<name>A0A183L2B3_9TREM</name>
<dbReference type="AlphaFoldDB" id="A0A183L2B3"/>
<protein>
    <submittedName>
        <fullName evidence="4">Cytohesin Ubiquitin Protein Inducing domain-containing protein</fullName>
    </submittedName>
</protein>
<dbReference type="EMBL" id="UZAK01046590">
    <property type="protein sequence ID" value="VDP75524.1"/>
    <property type="molecule type" value="Genomic_DNA"/>
</dbReference>
<sequence length="262" mass="30606">MQSERPTRLCDIKRSLMTCWWIKTHLLPSHEIVPSKPSLEFARDIEEREIARVLNNSLRHSLHRTSPLSDGNHFSQPITPISSSPSPSTSPFNNLNTSIIPKLDNMPEPVEIRLQRKRLEQELANIENLCAPHQLIHRKLKDTQKSIRLTERNKLPTEQSNKFNSKAPSATLLRRLHQDNIHNRQSKSANNSMRLKLTGSDYAEFYDDVYKRPNTAFDHYSQSSIKNKSYNIHHKYHYDNSDNEPSEDEDGIKTFRRKEFQI</sequence>
<proteinExistence type="predicted"/>
<evidence type="ECO:0000313" key="4">
    <source>
        <dbReference type="WBParaSite" id="SCUD_0002146801-mRNA-1"/>
    </source>
</evidence>
<accession>A0A183L2B3</accession>
<evidence type="ECO:0000313" key="2">
    <source>
        <dbReference type="EMBL" id="VDP75524.1"/>
    </source>
</evidence>